<evidence type="ECO:0000313" key="5">
    <source>
        <dbReference type="Proteomes" id="UP000663829"/>
    </source>
</evidence>
<evidence type="ECO:0000313" key="4">
    <source>
        <dbReference type="EMBL" id="CAF4022857.1"/>
    </source>
</evidence>
<evidence type="ECO:0000313" key="2">
    <source>
        <dbReference type="EMBL" id="CAF1252606.1"/>
    </source>
</evidence>
<dbReference type="EMBL" id="CAJOBA010009587">
    <property type="protein sequence ID" value="CAF3854680.1"/>
    <property type="molecule type" value="Genomic_DNA"/>
</dbReference>
<dbReference type="InterPro" id="IPR036397">
    <property type="entry name" value="RNaseH_sf"/>
</dbReference>
<sequence length="90" mass="10407">MFAKIVDIFNKLHPDDKYIFWPDLASSHYAKQTTEWLNERKVAFVPKCANPPNVLKALPIEDFWSILADKVYNGGWTATNENQLVNRIKA</sequence>
<name>A0A815A9M6_9BILA</name>
<dbReference type="AlphaFoldDB" id="A0A815A9M6"/>
<keyword evidence="5" id="KW-1185">Reference proteome</keyword>
<evidence type="ECO:0000313" key="1">
    <source>
        <dbReference type="EMBL" id="CAF1093130.1"/>
    </source>
</evidence>
<dbReference type="EMBL" id="CAJNOK010009569">
    <property type="protein sequence ID" value="CAF1093130.1"/>
    <property type="molecule type" value="Genomic_DNA"/>
</dbReference>
<dbReference type="OrthoDB" id="10025891at2759"/>
<dbReference type="Proteomes" id="UP000663829">
    <property type="component" value="Unassembled WGS sequence"/>
</dbReference>
<evidence type="ECO:0000313" key="3">
    <source>
        <dbReference type="EMBL" id="CAF3854680.1"/>
    </source>
</evidence>
<proteinExistence type="predicted"/>
<dbReference type="EMBL" id="CAJOBC010015170">
    <property type="protein sequence ID" value="CAF4022857.1"/>
    <property type="molecule type" value="Genomic_DNA"/>
</dbReference>
<dbReference type="Proteomes" id="UP000677228">
    <property type="component" value="Unassembled WGS sequence"/>
</dbReference>
<dbReference type="GO" id="GO:0003676">
    <property type="term" value="F:nucleic acid binding"/>
    <property type="evidence" value="ECO:0007669"/>
    <property type="project" value="InterPro"/>
</dbReference>
<reference evidence="2" key="1">
    <citation type="submission" date="2021-02" db="EMBL/GenBank/DDBJ databases">
        <authorList>
            <person name="Nowell W R."/>
        </authorList>
    </citation>
    <scope>NUCLEOTIDE SEQUENCE</scope>
</reference>
<protein>
    <recommendedName>
        <fullName evidence="6">Transposase</fullName>
    </recommendedName>
</protein>
<dbReference type="Gene3D" id="3.30.420.10">
    <property type="entry name" value="Ribonuclease H-like superfamily/Ribonuclease H"/>
    <property type="match status" value="1"/>
</dbReference>
<dbReference type="Proteomes" id="UP000682733">
    <property type="component" value="Unassembled WGS sequence"/>
</dbReference>
<accession>A0A815A9M6</accession>
<organism evidence="2 5">
    <name type="scientific">Didymodactylos carnosus</name>
    <dbReference type="NCBI Taxonomy" id="1234261"/>
    <lineage>
        <taxon>Eukaryota</taxon>
        <taxon>Metazoa</taxon>
        <taxon>Spiralia</taxon>
        <taxon>Gnathifera</taxon>
        <taxon>Rotifera</taxon>
        <taxon>Eurotatoria</taxon>
        <taxon>Bdelloidea</taxon>
        <taxon>Philodinida</taxon>
        <taxon>Philodinidae</taxon>
        <taxon>Didymodactylos</taxon>
    </lineage>
</organism>
<comment type="caution">
    <text evidence="2">The sequence shown here is derived from an EMBL/GenBank/DDBJ whole genome shotgun (WGS) entry which is preliminary data.</text>
</comment>
<gene>
    <name evidence="2" type="ORF">GPM918_LOCUS26206</name>
    <name evidence="1" type="ORF">OVA965_LOCUS18916</name>
    <name evidence="4" type="ORF">SRO942_LOCUS26314</name>
    <name evidence="3" type="ORF">TMI583_LOCUS18929</name>
</gene>
<dbReference type="EMBL" id="CAJNOQ010010464">
    <property type="protein sequence ID" value="CAF1252606.1"/>
    <property type="molecule type" value="Genomic_DNA"/>
</dbReference>
<evidence type="ECO:0008006" key="6">
    <source>
        <dbReference type="Google" id="ProtNLM"/>
    </source>
</evidence>
<dbReference type="Proteomes" id="UP000681722">
    <property type="component" value="Unassembled WGS sequence"/>
</dbReference>